<organism evidence="6 7">
    <name type="scientific">Polarella glacialis</name>
    <name type="common">Dinoflagellate</name>
    <dbReference type="NCBI Taxonomy" id="89957"/>
    <lineage>
        <taxon>Eukaryota</taxon>
        <taxon>Sar</taxon>
        <taxon>Alveolata</taxon>
        <taxon>Dinophyceae</taxon>
        <taxon>Suessiales</taxon>
        <taxon>Suessiaceae</taxon>
        <taxon>Polarella</taxon>
    </lineage>
</organism>
<dbReference type="Pfam" id="PF02055">
    <property type="entry name" value="Glyco_hydro_30"/>
    <property type="match status" value="1"/>
</dbReference>
<comment type="similarity">
    <text evidence="1">Belongs to the glycosyl hydrolase 30 family.</text>
</comment>
<dbReference type="Gene3D" id="2.60.40.1180">
    <property type="entry name" value="Golgi alpha-mannosidase II"/>
    <property type="match status" value="1"/>
</dbReference>
<feature type="domain" description="Glycosyl hydrolase family 30 TIM-barrel" evidence="4">
    <location>
        <begin position="32"/>
        <end position="377"/>
    </location>
</feature>
<dbReference type="EMBL" id="CAJNNW010012074">
    <property type="protein sequence ID" value="CAE8653964.1"/>
    <property type="molecule type" value="Genomic_DNA"/>
</dbReference>
<reference evidence="6" key="1">
    <citation type="submission" date="2021-02" db="EMBL/GenBank/DDBJ databases">
        <authorList>
            <person name="Dougan E. K."/>
            <person name="Rhodes N."/>
            <person name="Thang M."/>
            <person name="Chan C."/>
        </authorList>
    </citation>
    <scope>NUCLEOTIDE SEQUENCE</scope>
</reference>
<evidence type="ECO:0000259" key="5">
    <source>
        <dbReference type="Pfam" id="PF17189"/>
    </source>
</evidence>
<accession>A0A813IIY0</accession>
<evidence type="ECO:0008006" key="8">
    <source>
        <dbReference type="Google" id="ProtNLM"/>
    </source>
</evidence>
<evidence type="ECO:0000259" key="4">
    <source>
        <dbReference type="Pfam" id="PF02055"/>
    </source>
</evidence>
<dbReference type="SUPFAM" id="SSF51445">
    <property type="entry name" value="(Trans)glycosidases"/>
    <property type="match status" value="1"/>
</dbReference>
<dbReference type="PRINTS" id="PR00843">
    <property type="entry name" value="GLHYDRLASE30"/>
</dbReference>
<dbReference type="InterPro" id="IPR013780">
    <property type="entry name" value="Glyco_hydro_b"/>
</dbReference>
<sequence length="468" mass="52054">MQPCVITWKWNHLLLISRGPVIQISNATGQTITGFGGAFTEASGLVFQKLTPAQQTQLINDYFGPVGNGYTLGRTHINSCDFSVGSYSFDDVEGDVDLLRFDEALTRDAEALIPLIKAAQSALEKQGWELKLLATPWSPPAWMKNNGQMDQSDRPCLKDGMAGPWAKYFTKWISAYQAHGIPIWAVTVQNEPENNATWEACVMTAEEEADFLGKYLGPELRSSHPNVSIFVMDHNKDHVYDYAKTILSDKVASQYADGVAYHWYAGDGFDELRKIQDEFPKATLLASEATWEAYRWKTGTTLAVGDWSFGEGYGHDIIGDLNTGSVGWIDWNLILNEIGGPNHVNNVCDSAIQVSQSLGEVYYHPQYWYIGHFSRFIIPGSVRLQTDVKNTERYGGSVRPYGTCTSEDGLQATAFRRPDGKVVVVAMHCGDEPVEFKLQRGSQAVLLELPPHAIQTYLFDDDDGVLTL</sequence>
<dbReference type="AlphaFoldDB" id="A0A813IIY0"/>
<evidence type="ECO:0000256" key="1">
    <source>
        <dbReference type="ARBA" id="ARBA00005382"/>
    </source>
</evidence>
<dbReference type="Gene3D" id="3.20.20.80">
    <property type="entry name" value="Glycosidases"/>
    <property type="match status" value="1"/>
</dbReference>
<dbReference type="GO" id="GO:0016020">
    <property type="term" value="C:membrane"/>
    <property type="evidence" value="ECO:0007669"/>
    <property type="project" value="GOC"/>
</dbReference>
<keyword evidence="3" id="KW-0378">Hydrolase</keyword>
<dbReference type="GO" id="GO:0004348">
    <property type="term" value="F:glucosylceramidase activity"/>
    <property type="evidence" value="ECO:0007669"/>
    <property type="project" value="InterPro"/>
</dbReference>
<dbReference type="InterPro" id="IPR033452">
    <property type="entry name" value="GH30_C"/>
</dbReference>
<proteinExistence type="inferred from homology"/>
<feature type="domain" description="Glycosyl hydrolase family 30 beta sandwich" evidence="5">
    <location>
        <begin position="381"/>
        <end position="457"/>
    </location>
</feature>
<evidence type="ECO:0000256" key="2">
    <source>
        <dbReference type="ARBA" id="ARBA00022729"/>
    </source>
</evidence>
<dbReference type="SUPFAM" id="SSF51011">
    <property type="entry name" value="Glycosyl hydrolase domain"/>
    <property type="match status" value="1"/>
</dbReference>
<dbReference type="Pfam" id="PF17189">
    <property type="entry name" value="Glyco_hydro_30C"/>
    <property type="match status" value="1"/>
</dbReference>
<dbReference type="Proteomes" id="UP000626109">
    <property type="component" value="Unassembled WGS sequence"/>
</dbReference>
<comment type="caution">
    <text evidence="6">The sequence shown here is derived from an EMBL/GenBank/DDBJ whole genome shotgun (WGS) entry which is preliminary data.</text>
</comment>
<name>A0A813IIY0_POLGL</name>
<gene>
    <name evidence="6" type="ORF">PGLA2088_LOCUS10710</name>
</gene>
<evidence type="ECO:0000313" key="7">
    <source>
        <dbReference type="Proteomes" id="UP000626109"/>
    </source>
</evidence>
<dbReference type="InterPro" id="IPR033453">
    <property type="entry name" value="Glyco_hydro_30_TIM-barrel"/>
</dbReference>
<dbReference type="InterPro" id="IPR017853">
    <property type="entry name" value="GH"/>
</dbReference>
<evidence type="ECO:0000256" key="3">
    <source>
        <dbReference type="ARBA" id="ARBA00022801"/>
    </source>
</evidence>
<dbReference type="GO" id="GO:0006680">
    <property type="term" value="P:glucosylceramide catabolic process"/>
    <property type="evidence" value="ECO:0007669"/>
    <property type="project" value="TreeGrafter"/>
</dbReference>
<keyword evidence="2" id="KW-0732">Signal</keyword>
<protein>
    <recommendedName>
        <fullName evidence="8">Glucosylceramidase</fullName>
    </recommendedName>
</protein>
<dbReference type="PANTHER" id="PTHR11069">
    <property type="entry name" value="GLUCOSYLCERAMIDASE"/>
    <property type="match status" value="1"/>
</dbReference>
<dbReference type="InterPro" id="IPR001139">
    <property type="entry name" value="Glyco_hydro_30"/>
</dbReference>
<dbReference type="PANTHER" id="PTHR11069:SF23">
    <property type="entry name" value="LYSOSOMAL ACID GLUCOSYLCERAMIDASE"/>
    <property type="match status" value="1"/>
</dbReference>
<evidence type="ECO:0000313" key="6">
    <source>
        <dbReference type="EMBL" id="CAE8653964.1"/>
    </source>
</evidence>